<dbReference type="AlphaFoldDB" id="A0AAE2CAE0"/>
<dbReference type="CDD" id="cd06222">
    <property type="entry name" value="RNase_H_like"/>
    <property type="match status" value="1"/>
</dbReference>
<dbReference type="InterPro" id="IPR036397">
    <property type="entry name" value="RNaseH_sf"/>
</dbReference>
<comment type="caution">
    <text evidence="2">The sequence shown here is derived from an EMBL/GenBank/DDBJ whole genome shotgun (WGS) entry which is preliminary data.</text>
</comment>
<dbReference type="InterPro" id="IPR052929">
    <property type="entry name" value="RNase_H-like_EbsB-rel"/>
</dbReference>
<gene>
    <name evidence="2" type="ORF">Salat_2601900</name>
</gene>
<organism evidence="2 3">
    <name type="scientific">Sesamum alatum</name>
    <dbReference type="NCBI Taxonomy" id="300844"/>
    <lineage>
        <taxon>Eukaryota</taxon>
        <taxon>Viridiplantae</taxon>
        <taxon>Streptophyta</taxon>
        <taxon>Embryophyta</taxon>
        <taxon>Tracheophyta</taxon>
        <taxon>Spermatophyta</taxon>
        <taxon>Magnoliopsida</taxon>
        <taxon>eudicotyledons</taxon>
        <taxon>Gunneridae</taxon>
        <taxon>Pentapetalae</taxon>
        <taxon>asterids</taxon>
        <taxon>lamiids</taxon>
        <taxon>Lamiales</taxon>
        <taxon>Pedaliaceae</taxon>
        <taxon>Sesamum</taxon>
    </lineage>
</organism>
<reference evidence="2" key="1">
    <citation type="submission" date="2020-06" db="EMBL/GenBank/DDBJ databases">
        <authorList>
            <person name="Li T."/>
            <person name="Hu X."/>
            <person name="Zhang T."/>
            <person name="Song X."/>
            <person name="Zhang H."/>
            <person name="Dai N."/>
            <person name="Sheng W."/>
            <person name="Hou X."/>
            <person name="Wei L."/>
        </authorList>
    </citation>
    <scope>NUCLEOTIDE SEQUENCE</scope>
    <source>
        <strain evidence="2">3651</strain>
        <tissue evidence="2">Leaf</tissue>
    </source>
</reference>
<keyword evidence="3" id="KW-1185">Reference proteome</keyword>
<dbReference type="Proteomes" id="UP001293254">
    <property type="component" value="Unassembled WGS sequence"/>
</dbReference>
<dbReference type="InterPro" id="IPR012337">
    <property type="entry name" value="RNaseH-like_sf"/>
</dbReference>
<sequence>MPDWIGPLPAAGGNTDSQLPRLVTCCECTLTIVPFSSKLKFMVKGEAGQNGYADSKPTGCEQIIARSWSNEGPVNKHEGVWNCIDNCKVGLFRWSDRRYGNIEKKIQELEKEISEINEGFSAEVWLRCLHEKLDEEQFGFCVTIIWNIWYARNKLVMEKENPCPMRTVTSARNNLWNQGLLPPPHLAATSSWTIPPTGVLKINFDAAIFGEQHGAGVGVVVRDWTGSCVRWMSKLIKNVDDPTQAEALAAREANFLASLFPGTTIESEGDCLVVIKDINAGTWEFSSIGPIIRDIILSVSNCPHITFHFVRRSANAVAHKLARLVVMVDSGISDPTTINNVLSLDVLPSS</sequence>
<accession>A0AAE2CAE0</accession>
<dbReference type="PANTHER" id="PTHR47074">
    <property type="entry name" value="BNAC02G40300D PROTEIN"/>
    <property type="match status" value="1"/>
</dbReference>
<dbReference type="InterPro" id="IPR002156">
    <property type="entry name" value="RNaseH_domain"/>
</dbReference>
<evidence type="ECO:0000259" key="1">
    <source>
        <dbReference type="Pfam" id="PF13456"/>
    </source>
</evidence>
<reference evidence="2" key="2">
    <citation type="journal article" date="2024" name="Plant">
        <title>Genomic evolution and insights into agronomic trait innovations of Sesamum species.</title>
        <authorList>
            <person name="Miao H."/>
            <person name="Wang L."/>
            <person name="Qu L."/>
            <person name="Liu H."/>
            <person name="Sun Y."/>
            <person name="Le M."/>
            <person name="Wang Q."/>
            <person name="Wei S."/>
            <person name="Zheng Y."/>
            <person name="Lin W."/>
            <person name="Duan Y."/>
            <person name="Cao H."/>
            <person name="Xiong S."/>
            <person name="Wang X."/>
            <person name="Wei L."/>
            <person name="Li C."/>
            <person name="Ma Q."/>
            <person name="Ju M."/>
            <person name="Zhao R."/>
            <person name="Li G."/>
            <person name="Mu C."/>
            <person name="Tian Q."/>
            <person name="Mei H."/>
            <person name="Zhang T."/>
            <person name="Gao T."/>
            <person name="Zhang H."/>
        </authorList>
    </citation>
    <scope>NUCLEOTIDE SEQUENCE</scope>
    <source>
        <strain evidence="2">3651</strain>
    </source>
</reference>
<protein>
    <recommendedName>
        <fullName evidence="1">RNase H type-1 domain-containing protein</fullName>
    </recommendedName>
</protein>
<evidence type="ECO:0000313" key="3">
    <source>
        <dbReference type="Proteomes" id="UP001293254"/>
    </source>
</evidence>
<dbReference type="GO" id="GO:0003676">
    <property type="term" value="F:nucleic acid binding"/>
    <property type="evidence" value="ECO:0007669"/>
    <property type="project" value="InterPro"/>
</dbReference>
<dbReference type="SUPFAM" id="SSF53098">
    <property type="entry name" value="Ribonuclease H-like"/>
    <property type="match status" value="1"/>
</dbReference>
<feature type="domain" description="RNase H type-1" evidence="1">
    <location>
        <begin position="203"/>
        <end position="323"/>
    </location>
</feature>
<dbReference type="Pfam" id="PF13456">
    <property type="entry name" value="RVT_3"/>
    <property type="match status" value="1"/>
</dbReference>
<name>A0AAE2CAE0_9LAMI</name>
<dbReference type="EMBL" id="JACGWO010000011">
    <property type="protein sequence ID" value="KAK4414949.1"/>
    <property type="molecule type" value="Genomic_DNA"/>
</dbReference>
<proteinExistence type="predicted"/>
<dbReference type="GO" id="GO:0004523">
    <property type="term" value="F:RNA-DNA hybrid ribonuclease activity"/>
    <property type="evidence" value="ECO:0007669"/>
    <property type="project" value="InterPro"/>
</dbReference>
<dbReference type="InterPro" id="IPR044730">
    <property type="entry name" value="RNase_H-like_dom_plant"/>
</dbReference>
<evidence type="ECO:0000313" key="2">
    <source>
        <dbReference type="EMBL" id="KAK4414949.1"/>
    </source>
</evidence>
<dbReference type="Gene3D" id="3.30.420.10">
    <property type="entry name" value="Ribonuclease H-like superfamily/Ribonuclease H"/>
    <property type="match status" value="1"/>
</dbReference>
<dbReference type="PANTHER" id="PTHR47074:SF48">
    <property type="entry name" value="POLYNUCLEOTIDYL TRANSFERASE, RIBONUCLEASE H-LIKE SUPERFAMILY PROTEIN"/>
    <property type="match status" value="1"/>
</dbReference>